<dbReference type="Proteomes" id="UP001432322">
    <property type="component" value="Unassembled WGS sequence"/>
</dbReference>
<evidence type="ECO:0000313" key="1">
    <source>
        <dbReference type="EMBL" id="GMT19887.1"/>
    </source>
</evidence>
<keyword evidence="2" id="KW-1185">Reference proteome</keyword>
<sequence>MRVPSIRQEKARLLSEELLDVGGPVVEVRLEAGQVHVLEFSNAGHDVILEVCGLVGEMSLNEGGGLGQIEFVGFLGGIVGERAHDEGENEEKGEELV</sequence>
<comment type="caution">
    <text evidence="1">The sequence shown here is derived from an EMBL/GenBank/DDBJ whole genome shotgun (WGS) entry which is preliminary data.</text>
</comment>
<feature type="non-terminal residue" evidence="1">
    <location>
        <position position="97"/>
    </location>
</feature>
<gene>
    <name evidence="1" type="ORF">PFISCL1PPCAC_11184</name>
</gene>
<dbReference type="AlphaFoldDB" id="A0AAV5VPD0"/>
<dbReference type="EMBL" id="BTSY01000003">
    <property type="protein sequence ID" value="GMT19887.1"/>
    <property type="molecule type" value="Genomic_DNA"/>
</dbReference>
<evidence type="ECO:0000313" key="2">
    <source>
        <dbReference type="Proteomes" id="UP001432322"/>
    </source>
</evidence>
<accession>A0AAV5VPD0</accession>
<proteinExistence type="predicted"/>
<reference evidence="1" key="1">
    <citation type="submission" date="2023-10" db="EMBL/GenBank/DDBJ databases">
        <title>Genome assembly of Pristionchus species.</title>
        <authorList>
            <person name="Yoshida K."/>
            <person name="Sommer R.J."/>
        </authorList>
    </citation>
    <scope>NUCLEOTIDE SEQUENCE</scope>
    <source>
        <strain evidence="1">RS5133</strain>
    </source>
</reference>
<name>A0AAV5VPD0_9BILA</name>
<protein>
    <submittedName>
        <fullName evidence="1">Uncharacterized protein</fullName>
    </submittedName>
</protein>
<organism evidence="1 2">
    <name type="scientific">Pristionchus fissidentatus</name>
    <dbReference type="NCBI Taxonomy" id="1538716"/>
    <lineage>
        <taxon>Eukaryota</taxon>
        <taxon>Metazoa</taxon>
        <taxon>Ecdysozoa</taxon>
        <taxon>Nematoda</taxon>
        <taxon>Chromadorea</taxon>
        <taxon>Rhabditida</taxon>
        <taxon>Rhabditina</taxon>
        <taxon>Diplogasteromorpha</taxon>
        <taxon>Diplogasteroidea</taxon>
        <taxon>Neodiplogasteridae</taxon>
        <taxon>Pristionchus</taxon>
    </lineage>
</organism>